<comment type="function">
    <text evidence="1 11">Condensation of UDP-2,3-diacylglucosamine and 2,3-diacylglucosamine-1-phosphate to form lipid A disaccharide, a precursor of lipid A, a phosphorylated glycolipid that anchors the lipopolysaccharide to the outer membrane of the cell.</text>
</comment>
<gene>
    <name evidence="11 12" type="primary">lpxB</name>
    <name evidence="12" type="ORF">DKT77_07610</name>
</gene>
<evidence type="ECO:0000256" key="9">
    <source>
        <dbReference type="ARBA" id="ARBA00023098"/>
    </source>
</evidence>
<dbReference type="NCBIfam" id="TIGR00215">
    <property type="entry name" value="lpxB"/>
    <property type="match status" value="1"/>
</dbReference>
<dbReference type="EC" id="2.4.1.182" evidence="3 11"/>
<organism evidence="12 13">
    <name type="scientific">Meridianimarinicoccus roseus</name>
    <dbReference type="NCBI Taxonomy" id="2072018"/>
    <lineage>
        <taxon>Bacteria</taxon>
        <taxon>Pseudomonadati</taxon>
        <taxon>Pseudomonadota</taxon>
        <taxon>Alphaproteobacteria</taxon>
        <taxon>Rhodobacterales</taxon>
        <taxon>Paracoccaceae</taxon>
        <taxon>Meridianimarinicoccus</taxon>
    </lineage>
</organism>
<evidence type="ECO:0000256" key="10">
    <source>
        <dbReference type="ARBA" id="ARBA00048975"/>
    </source>
</evidence>
<dbReference type="Gene3D" id="3.40.50.2000">
    <property type="entry name" value="Glycogen Phosphorylase B"/>
    <property type="match status" value="1"/>
</dbReference>
<dbReference type="UniPathway" id="UPA00973"/>
<comment type="similarity">
    <text evidence="2 11">Belongs to the LpxB family.</text>
</comment>
<dbReference type="RefSeq" id="WP_109811112.1">
    <property type="nucleotide sequence ID" value="NZ_QGKU01000029.1"/>
</dbReference>
<keyword evidence="6 11" id="KW-0441">Lipid A biosynthesis</keyword>
<dbReference type="GO" id="GO:0009245">
    <property type="term" value="P:lipid A biosynthetic process"/>
    <property type="evidence" value="ECO:0007669"/>
    <property type="project" value="UniProtKB-UniRule"/>
</dbReference>
<protein>
    <recommendedName>
        <fullName evidence="4 11">Lipid-A-disaccharide synthase</fullName>
        <ecNumber evidence="3 11">2.4.1.182</ecNumber>
    </recommendedName>
</protein>
<accession>A0A2V2LCQ1</accession>
<evidence type="ECO:0000256" key="8">
    <source>
        <dbReference type="ARBA" id="ARBA00022679"/>
    </source>
</evidence>
<dbReference type="GO" id="GO:0005543">
    <property type="term" value="F:phospholipid binding"/>
    <property type="evidence" value="ECO:0007669"/>
    <property type="project" value="TreeGrafter"/>
</dbReference>
<comment type="caution">
    <text evidence="12">The sequence shown here is derived from an EMBL/GenBank/DDBJ whole genome shotgun (WGS) entry which is preliminary data.</text>
</comment>
<dbReference type="Proteomes" id="UP000245680">
    <property type="component" value="Unassembled WGS sequence"/>
</dbReference>
<dbReference type="EMBL" id="QGKU01000029">
    <property type="protein sequence ID" value="PWR03320.1"/>
    <property type="molecule type" value="Genomic_DNA"/>
</dbReference>
<dbReference type="AlphaFoldDB" id="A0A2V2LCQ1"/>
<comment type="pathway">
    <text evidence="11">Bacterial outer membrane biogenesis; LPS lipid A biosynthesis.</text>
</comment>
<dbReference type="SUPFAM" id="SSF53756">
    <property type="entry name" value="UDP-Glycosyltransferase/glycogen phosphorylase"/>
    <property type="match status" value="1"/>
</dbReference>
<evidence type="ECO:0000256" key="3">
    <source>
        <dbReference type="ARBA" id="ARBA00012687"/>
    </source>
</evidence>
<evidence type="ECO:0000313" key="13">
    <source>
        <dbReference type="Proteomes" id="UP000245680"/>
    </source>
</evidence>
<keyword evidence="7 11" id="KW-0328">Glycosyltransferase</keyword>
<dbReference type="InterPro" id="IPR003835">
    <property type="entry name" value="Glyco_trans_19"/>
</dbReference>
<dbReference type="HAMAP" id="MF_00392">
    <property type="entry name" value="LpxB"/>
    <property type="match status" value="1"/>
</dbReference>
<keyword evidence="5 11" id="KW-0444">Lipid biosynthesis</keyword>
<evidence type="ECO:0000256" key="1">
    <source>
        <dbReference type="ARBA" id="ARBA00002056"/>
    </source>
</evidence>
<evidence type="ECO:0000256" key="11">
    <source>
        <dbReference type="HAMAP-Rule" id="MF_00392"/>
    </source>
</evidence>
<dbReference type="OrthoDB" id="9801642at2"/>
<dbReference type="GO" id="GO:0016020">
    <property type="term" value="C:membrane"/>
    <property type="evidence" value="ECO:0007669"/>
    <property type="project" value="GOC"/>
</dbReference>
<evidence type="ECO:0000256" key="4">
    <source>
        <dbReference type="ARBA" id="ARBA00020902"/>
    </source>
</evidence>
<keyword evidence="8 11" id="KW-0808">Transferase</keyword>
<comment type="catalytic activity">
    <reaction evidence="10 11">
        <text>a lipid X + a UDP-2-N,3-O-bis[(3R)-3-hydroxyacyl]-alpha-D-glucosamine = a lipid A disaccharide + UDP + H(+)</text>
        <dbReference type="Rhea" id="RHEA:67828"/>
        <dbReference type="ChEBI" id="CHEBI:15378"/>
        <dbReference type="ChEBI" id="CHEBI:58223"/>
        <dbReference type="ChEBI" id="CHEBI:137748"/>
        <dbReference type="ChEBI" id="CHEBI:176338"/>
        <dbReference type="ChEBI" id="CHEBI:176343"/>
        <dbReference type="EC" id="2.4.1.182"/>
    </reaction>
</comment>
<dbReference type="PANTHER" id="PTHR30372">
    <property type="entry name" value="LIPID-A-DISACCHARIDE SYNTHASE"/>
    <property type="match status" value="1"/>
</dbReference>
<dbReference type="Pfam" id="PF02684">
    <property type="entry name" value="LpxB"/>
    <property type="match status" value="1"/>
</dbReference>
<evidence type="ECO:0000313" key="12">
    <source>
        <dbReference type="EMBL" id="PWR03320.1"/>
    </source>
</evidence>
<keyword evidence="9 11" id="KW-0443">Lipid metabolism</keyword>
<keyword evidence="13" id="KW-1185">Reference proteome</keyword>
<dbReference type="PANTHER" id="PTHR30372:SF4">
    <property type="entry name" value="LIPID-A-DISACCHARIDE SYNTHASE, MITOCHONDRIAL-RELATED"/>
    <property type="match status" value="1"/>
</dbReference>
<sequence length="384" mass="40114">MTGPRVFLIAGEASGDALGAALLGGLRQLAPGTQAQGIAGPQMQALGMESLFPMHELSVMGLAEIVPKYRHLKRRIAQTAQAVLDAGPDVLIGIDSPDFCLRVAKIVRAADPSIRTVHYVAPSVWAWRPGRAVKMARMIDQVLALLPFEPPLMQAAGMRCDFVGHPVVAAPQADTEAAAALRASLGIAGPAPLVLALPGSRRSEIERLAPVFGPALAQLARECPGTQVVLPAAPGVLGLVREKVAGWNVPVHVIPPDAPDAKRAAFRAADVALAASGTVSLELAAAGTPMVIGYRMAWLTMQIMRRMALIDTVTLVNLVTDTRVVPEFLGDACTPDALCDALRKVLADPGPQLAACALTMDRLGRGGESPGLRAARAVLDGLGR</sequence>
<name>A0A2V2LCQ1_9RHOB</name>
<evidence type="ECO:0000256" key="5">
    <source>
        <dbReference type="ARBA" id="ARBA00022516"/>
    </source>
</evidence>
<dbReference type="GO" id="GO:0008915">
    <property type="term" value="F:lipid-A-disaccharide synthase activity"/>
    <property type="evidence" value="ECO:0007669"/>
    <property type="project" value="UniProtKB-UniRule"/>
</dbReference>
<evidence type="ECO:0000256" key="7">
    <source>
        <dbReference type="ARBA" id="ARBA00022676"/>
    </source>
</evidence>
<reference evidence="12 13" key="1">
    <citation type="submission" date="2018-05" db="EMBL/GenBank/DDBJ databases">
        <title>Rhodobacteraceae gen. nov., sp. nov. isolated from sea water.</title>
        <authorList>
            <person name="Ren Y."/>
        </authorList>
    </citation>
    <scope>NUCLEOTIDE SEQUENCE [LARGE SCALE GENOMIC DNA]</scope>
    <source>
        <strain evidence="12 13">TG-679</strain>
    </source>
</reference>
<proteinExistence type="inferred from homology"/>
<evidence type="ECO:0000256" key="6">
    <source>
        <dbReference type="ARBA" id="ARBA00022556"/>
    </source>
</evidence>
<evidence type="ECO:0000256" key="2">
    <source>
        <dbReference type="ARBA" id="ARBA00007868"/>
    </source>
</evidence>